<accession>A0A2T6ZCI7</accession>
<feature type="transmembrane region" description="Helical" evidence="5">
    <location>
        <begin position="44"/>
        <end position="62"/>
    </location>
</feature>
<dbReference type="OrthoDB" id="292213at2759"/>
<comment type="caution">
    <text evidence="6">The sequence shown here is derived from an EMBL/GenBank/DDBJ whole genome shotgun (WGS) entry which is preliminary data.</text>
</comment>
<dbReference type="Gene3D" id="1.20.1280.290">
    <property type="match status" value="2"/>
</dbReference>
<dbReference type="InterPro" id="IPR052241">
    <property type="entry name" value="SLC66/Scramblase_ANY1"/>
</dbReference>
<dbReference type="Proteomes" id="UP000244722">
    <property type="component" value="Unassembled WGS sequence"/>
</dbReference>
<keyword evidence="4 5" id="KW-0472">Membrane</keyword>
<proteinExistence type="predicted"/>
<dbReference type="PANTHER" id="PTHR14856:SF9">
    <property type="entry name" value="PQ-LOOP REPEAT-CONTAINING PROTEIN 1"/>
    <property type="match status" value="1"/>
</dbReference>
<evidence type="ECO:0000256" key="5">
    <source>
        <dbReference type="SAM" id="Phobius"/>
    </source>
</evidence>
<name>A0A2T6ZCI7_TUBBO</name>
<keyword evidence="7" id="KW-1185">Reference proteome</keyword>
<evidence type="ECO:0008006" key="8">
    <source>
        <dbReference type="Google" id="ProtNLM"/>
    </source>
</evidence>
<evidence type="ECO:0000256" key="4">
    <source>
        <dbReference type="ARBA" id="ARBA00023136"/>
    </source>
</evidence>
<dbReference type="STRING" id="42251.A0A2T6ZCI7"/>
<dbReference type="GO" id="GO:0016020">
    <property type="term" value="C:membrane"/>
    <property type="evidence" value="ECO:0007669"/>
    <property type="project" value="UniProtKB-SubCell"/>
</dbReference>
<dbReference type="AlphaFoldDB" id="A0A2T6ZCI7"/>
<evidence type="ECO:0000256" key="1">
    <source>
        <dbReference type="ARBA" id="ARBA00004141"/>
    </source>
</evidence>
<feature type="transmembrane region" description="Helical" evidence="5">
    <location>
        <begin position="68"/>
        <end position="87"/>
    </location>
</feature>
<sequence>MGFFGVLVSYVAPLFIITSPLTSYADQIRNIHITKSSRGFSLDIPLIMLVASILRCFYWLGADFETSLLIQSIIMIFVQLLLLKVALDYRPPPHLPLLPLTPTASPTSTSTSHSPPFPPYPPTPRPYNFWQWPTQKPYWSFLLYFTLTTLALHLLFGSSQLFIDMVGYLALGVEATLPIPQVLSNQRSRSCNGFRLSVLASWLLGDVMKILYFFSAQHVGVQFKLCAGVQFTLDVYLGVQFWMFGGGEGVEEGVRRREVEMVERGEMGVS</sequence>
<comment type="subcellular location">
    <subcellularLocation>
        <location evidence="1">Membrane</location>
        <topology evidence="1">Multi-pass membrane protein</topology>
    </subcellularLocation>
</comment>
<keyword evidence="2 5" id="KW-0812">Transmembrane</keyword>
<protein>
    <recommendedName>
        <fullName evidence="8">PQ loop repeat-domain-containing protein</fullName>
    </recommendedName>
</protein>
<organism evidence="6 7">
    <name type="scientific">Tuber borchii</name>
    <name type="common">White truffle</name>
    <dbReference type="NCBI Taxonomy" id="42251"/>
    <lineage>
        <taxon>Eukaryota</taxon>
        <taxon>Fungi</taxon>
        <taxon>Dikarya</taxon>
        <taxon>Ascomycota</taxon>
        <taxon>Pezizomycotina</taxon>
        <taxon>Pezizomycetes</taxon>
        <taxon>Pezizales</taxon>
        <taxon>Tuberaceae</taxon>
        <taxon>Tuber</taxon>
    </lineage>
</organism>
<feature type="transmembrane region" description="Helical" evidence="5">
    <location>
        <begin position="138"/>
        <end position="156"/>
    </location>
</feature>
<dbReference type="InterPro" id="IPR006603">
    <property type="entry name" value="PQ-loop_rpt"/>
</dbReference>
<evidence type="ECO:0000313" key="6">
    <source>
        <dbReference type="EMBL" id="PUU73211.1"/>
    </source>
</evidence>
<evidence type="ECO:0000313" key="7">
    <source>
        <dbReference type="Proteomes" id="UP000244722"/>
    </source>
</evidence>
<reference evidence="6 7" key="1">
    <citation type="submission" date="2017-04" db="EMBL/GenBank/DDBJ databases">
        <title>Draft genome sequence of Tuber borchii Vittad., a whitish edible truffle.</title>
        <authorList>
            <consortium name="DOE Joint Genome Institute"/>
            <person name="Murat C."/>
            <person name="Kuo A."/>
            <person name="Barry K.W."/>
            <person name="Clum A."/>
            <person name="Dockter R.B."/>
            <person name="Fauchery L."/>
            <person name="Iotti M."/>
            <person name="Kohler A."/>
            <person name="Labutti K."/>
            <person name="Lindquist E.A."/>
            <person name="Lipzen A."/>
            <person name="Ohm R.A."/>
            <person name="Wang M."/>
            <person name="Grigoriev I.V."/>
            <person name="Zambonelli A."/>
            <person name="Martin F.M."/>
        </authorList>
    </citation>
    <scope>NUCLEOTIDE SEQUENCE [LARGE SCALE GENOMIC DNA]</scope>
    <source>
        <strain evidence="6 7">Tbo3840</strain>
    </source>
</reference>
<gene>
    <name evidence="6" type="ORF">B9Z19DRAFT_1005573</name>
</gene>
<evidence type="ECO:0000256" key="3">
    <source>
        <dbReference type="ARBA" id="ARBA00022989"/>
    </source>
</evidence>
<dbReference type="EMBL" id="NESQ01000401">
    <property type="protein sequence ID" value="PUU73211.1"/>
    <property type="molecule type" value="Genomic_DNA"/>
</dbReference>
<evidence type="ECO:0000256" key="2">
    <source>
        <dbReference type="ARBA" id="ARBA00022692"/>
    </source>
</evidence>
<dbReference type="Pfam" id="PF04193">
    <property type="entry name" value="PQ-loop"/>
    <property type="match status" value="1"/>
</dbReference>
<dbReference type="GO" id="GO:0045332">
    <property type="term" value="P:phospholipid translocation"/>
    <property type="evidence" value="ECO:0007669"/>
    <property type="project" value="TreeGrafter"/>
</dbReference>
<keyword evidence="3 5" id="KW-1133">Transmembrane helix</keyword>
<dbReference type="GO" id="GO:0005829">
    <property type="term" value="C:cytosol"/>
    <property type="evidence" value="ECO:0007669"/>
    <property type="project" value="GOC"/>
</dbReference>
<dbReference type="GO" id="GO:0042147">
    <property type="term" value="P:retrograde transport, endosome to Golgi"/>
    <property type="evidence" value="ECO:0007669"/>
    <property type="project" value="TreeGrafter"/>
</dbReference>
<feature type="transmembrane region" description="Helical" evidence="5">
    <location>
        <begin position="6"/>
        <end position="24"/>
    </location>
</feature>
<dbReference type="GO" id="GO:0005802">
    <property type="term" value="C:trans-Golgi network"/>
    <property type="evidence" value="ECO:0007669"/>
    <property type="project" value="TreeGrafter"/>
</dbReference>
<dbReference type="GO" id="GO:0005768">
    <property type="term" value="C:endosome"/>
    <property type="evidence" value="ECO:0007669"/>
    <property type="project" value="TreeGrafter"/>
</dbReference>
<dbReference type="PANTHER" id="PTHR14856">
    <property type="entry name" value="PQ-LOOP REPEAT-CONTAINING PROTEIN 1-LIKE PROTEIN"/>
    <property type="match status" value="1"/>
</dbReference>